<accession>A0A532UPI1</accession>
<evidence type="ECO:0000313" key="4">
    <source>
        <dbReference type="Proteomes" id="UP000319619"/>
    </source>
</evidence>
<evidence type="ECO:0000313" key="3">
    <source>
        <dbReference type="EMBL" id="TKJ36840.1"/>
    </source>
</evidence>
<dbReference type="Pfam" id="PF03571">
    <property type="entry name" value="Peptidase_M49"/>
    <property type="match status" value="1"/>
</dbReference>
<gene>
    <name evidence="3" type="ORF">CEE37_14745</name>
</gene>
<protein>
    <recommendedName>
        <fullName evidence="5">DUF3160 domain-containing protein</fullName>
    </recommendedName>
</protein>
<keyword evidence="1" id="KW-0479">Metal-binding</keyword>
<keyword evidence="2" id="KW-0378">Hydrolase</keyword>
<dbReference type="EMBL" id="NJBN01000015">
    <property type="protein sequence ID" value="TKJ36840.1"/>
    <property type="molecule type" value="Genomic_DNA"/>
</dbReference>
<evidence type="ECO:0008006" key="5">
    <source>
        <dbReference type="Google" id="ProtNLM"/>
    </source>
</evidence>
<dbReference type="GO" id="GO:0016787">
    <property type="term" value="F:hydrolase activity"/>
    <property type="evidence" value="ECO:0007669"/>
    <property type="project" value="UniProtKB-KW"/>
</dbReference>
<dbReference type="GO" id="GO:0046872">
    <property type="term" value="F:metal ion binding"/>
    <property type="evidence" value="ECO:0007669"/>
    <property type="project" value="UniProtKB-KW"/>
</dbReference>
<dbReference type="Gene3D" id="3.30.540.30">
    <property type="match status" value="1"/>
</dbReference>
<dbReference type="InterPro" id="IPR039461">
    <property type="entry name" value="Peptidase_M49"/>
</dbReference>
<comment type="caution">
    <text evidence="3">The sequence shown here is derived from an EMBL/GenBank/DDBJ whole genome shotgun (WGS) entry which is preliminary data.</text>
</comment>
<dbReference type="AlphaFoldDB" id="A0A532UPI1"/>
<proteinExistence type="predicted"/>
<reference evidence="3 4" key="1">
    <citation type="submission" date="2017-06" db="EMBL/GenBank/DDBJ databases">
        <title>Novel microbial phyla capable of carbon fixation and sulfur reduction in deep-sea sediments.</title>
        <authorList>
            <person name="Huang J."/>
            <person name="Baker B."/>
            <person name="Wang Y."/>
        </authorList>
    </citation>
    <scope>NUCLEOTIDE SEQUENCE [LARGE SCALE GENOMIC DNA]</scope>
    <source>
        <strain evidence="3">B3_LCP</strain>
    </source>
</reference>
<evidence type="ECO:0000256" key="1">
    <source>
        <dbReference type="ARBA" id="ARBA00022723"/>
    </source>
</evidence>
<evidence type="ECO:0000256" key="2">
    <source>
        <dbReference type="ARBA" id="ARBA00022801"/>
    </source>
</evidence>
<dbReference type="Proteomes" id="UP000319619">
    <property type="component" value="Unassembled WGS sequence"/>
</dbReference>
<name>A0A532UPI1_UNCL8</name>
<sequence>MKERKQKFRFILRTVLICVVVSIALLQPGCDGKRDRRTESTGDKSVLEFAGDIAITRLEAPAFESLASDDRIVAYYLSKAILAGRNISYDQLHPKHLESIDFLEDISLNIDYGAPDYIVNPFLEYLKLLWVHNGFYNLGTLRKVKSPITSRELDQLMYLALSNSGGQLGTVTDINFKRFWIVKHLFAQGVDTVLFSPDFPGHIEPDKDPVPNFYQNISTQEARQFQHQYPFNSRLCTQNDKIVELVYRAGDETWSAGPYAEQISAVIVHLERARPYLESNRVAVVDHLIDHFTTGDPGSYLKALEIQRERSASVDFILGFHDKRYDPLRLKGLWTGLLFISDKDAQEKVTTIKTLLPQMLERLPAALHEMFSCYNGEIIAAQLITGIGNTAPLCPDIYEDPPLKSDKGDDNRRIIFTNVVNARTNTLVEISDAMLISTEEVGIQAAQELAFVSTAISALLDYPDKEINPVQRGEKTYHRVVLENVLERIALFMLLLDEELPGSGLIEGTWTANDVFDLFCRSYVRLLKSSEQAYYLPEYLSVRLIGGYLHEALGTFVEEDLDGCYEQASIDSDLSNEALNNLAQQVVKLLSDGDDDEIDRFVMEYCTKPDPIIDEDRGRRQTERYLPYGEAFVLPQIRADFNPMGGIKSIFLEFPSTLSEQMYEFRDK</sequence>
<organism evidence="3 4">
    <name type="scientific">candidate division LCP-89 bacterium B3_LCP</name>
    <dbReference type="NCBI Taxonomy" id="2012998"/>
    <lineage>
        <taxon>Bacteria</taxon>
        <taxon>Pseudomonadati</taxon>
        <taxon>Bacteria division LCP-89</taxon>
    </lineage>
</organism>